<proteinExistence type="predicted"/>
<dbReference type="AlphaFoldDB" id="A0A084VKU5"/>
<sequence>MQRSCRDPVSPENLTQEMCASQDTWEAVRIVASNIMGQFQRRWNEERPEPPSWRIDGGTDDPPTSLEYRRNPDRLHTRRRRS</sequence>
<keyword evidence="4" id="KW-1185">Reference proteome</keyword>
<accession>A0A084VKU5</accession>
<name>A0A084VKU5_ANOSI</name>
<protein>
    <submittedName>
        <fullName evidence="2 3">Dwil\GK15604-PA-like protein</fullName>
    </submittedName>
</protein>
<evidence type="ECO:0000256" key="1">
    <source>
        <dbReference type="SAM" id="MobiDB-lite"/>
    </source>
</evidence>
<dbReference type="EMBL" id="ATLV01014304">
    <property type="status" value="NOT_ANNOTATED_CDS"/>
    <property type="molecule type" value="Genomic_DNA"/>
</dbReference>
<dbReference type="OrthoDB" id="6624721at2759"/>
<organism evidence="2">
    <name type="scientific">Anopheles sinensis</name>
    <name type="common">Mosquito</name>
    <dbReference type="NCBI Taxonomy" id="74873"/>
    <lineage>
        <taxon>Eukaryota</taxon>
        <taxon>Metazoa</taxon>
        <taxon>Ecdysozoa</taxon>
        <taxon>Arthropoda</taxon>
        <taxon>Hexapoda</taxon>
        <taxon>Insecta</taxon>
        <taxon>Pterygota</taxon>
        <taxon>Neoptera</taxon>
        <taxon>Endopterygota</taxon>
        <taxon>Diptera</taxon>
        <taxon>Nematocera</taxon>
        <taxon>Culicoidea</taxon>
        <taxon>Culicidae</taxon>
        <taxon>Anophelinae</taxon>
        <taxon>Anopheles</taxon>
    </lineage>
</organism>
<dbReference type="VEuPathDB" id="VectorBase:ASIC006006"/>
<gene>
    <name evidence="2" type="ORF">ZHAS_00006006</name>
</gene>
<feature type="region of interest" description="Disordered" evidence="1">
    <location>
        <begin position="41"/>
        <end position="82"/>
    </location>
</feature>
<reference evidence="3" key="2">
    <citation type="submission" date="2020-05" db="UniProtKB">
        <authorList>
            <consortium name="EnsemblMetazoa"/>
        </authorList>
    </citation>
    <scope>IDENTIFICATION</scope>
</reference>
<evidence type="ECO:0000313" key="4">
    <source>
        <dbReference type="Proteomes" id="UP000030765"/>
    </source>
</evidence>
<dbReference type="Proteomes" id="UP000030765">
    <property type="component" value="Unassembled WGS sequence"/>
</dbReference>
<dbReference type="EMBL" id="KE524956">
    <property type="protein sequence ID" value="KFB38589.1"/>
    <property type="molecule type" value="Genomic_DNA"/>
</dbReference>
<evidence type="ECO:0000313" key="2">
    <source>
        <dbReference type="EMBL" id="KFB38589.1"/>
    </source>
</evidence>
<dbReference type="EnsemblMetazoa" id="ASIC006006-RA">
    <property type="protein sequence ID" value="ASIC006006-PA"/>
    <property type="gene ID" value="ASIC006006"/>
</dbReference>
<reference evidence="2 4" key="1">
    <citation type="journal article" date="2014" name="BMC Genomics">
        <title>Genome sequence of Anopheles sinensis provides insight into genetics basis of mosquito competence for malaria parasites.</title>
        <authorList>
            <person name="Zhou D."/>
            <person name="Zhang D."/>
            <person name="Ding G."/>
            <person name="Shi L."/>
            <person name="Hou Q."/>
            <person name="Ye Y."/>
            <person name="Xu Y."/>
            <person name="Zhou H."/>
            <person name="Xiong C."/>
            <person name="Li S."/>
            <person name="Yu J."/>
            <person name="Hong S."/>
            <person name="Yu X."/>
            <person name="Zou P."/>
            <person name="Chen C."/>
            <person name="Chang X."/>
            <person name="Wang W."/>
            <person name="Lv Y."/>
            <person name="Sun Y."/>
            <person name="Ma L."/>
            <person name="Shen B."/>
            <person name="Zhu C."/>
        </authorList>
    </citation>
    <scope>NUCLEOTIDE SEQUENCE [LARGE SCALE GENOMIC DNA]</scope>
</reference>
<evidence type="ECO:0000313" key="3">
    <source>
        <dbReference type="EnsemblMetazoa" id="ASIC006006-PA"/>
    </source>
</evidence>